<evidence type="ECO:0000313" key="10">
    <source>
        <dbReference type="Proteomes" id="UP000665561"/>
    </source>
</evidence>
<dbReference type="Pfam" id="PF07690">
    <property type="entry name" value="MFS_1"/>
    <property type="match status" value="1"/>
</dbReference>
<dbReference type="PANTHER" id="PTHR43124:SF10">
    <property type="entry name" value="PURINE EFFLUX PUMP PBUE"/>
    <property type="match status" value="1"/>
</dbReference>
<keyword evidence="10" id="KW-1185">Reference proteome</keyword>
<keyword evidence="6 7" id="KW-0472">Membrane</keyword>
<feature type="transmembrane region" description="Helical" evidence="7">
    <location>
        <begin position="295"/>
        <end position="318"/>
    </location>
</feature>
<feature type="transmembrane region" description="Helical" evidence="7">
    <location>
        <begin position="195"/>
        <end position="214"/>
    </location>
</feature>
<dbReference type="InterPro" id="IPR020846">
    <property type="entry name" value="MFS_dom"/>
</dbReference>
<dbReference type="InterPro" id="IPR036259">
    <property type="entry name" value="MFS_trans_sf"/>
</dbReference>
<sequence length="392" mass="40257">MSNKARFTVYALAFGAFFTATSELVVSGILNFIASDLQVSFATAGLLITAYSAAFAVGTPLVVSLAARAERRKVLLGALFSFILGSFAASASTTIETLMLSRILLGVSSGVYLVVAFGAAARIVPPEKLGSAIGTIVLGFSSAMILGVPIGIAIAESLGWQAIFLLLGIVSAAFAFLLYRLLPKIEGDAPVPFRAQFKAIGSAVIIGALVLTFLRESGNSVLFTYMTPFLQQVLRFSISGVGVMMLALGVVGAVGSRVGGYGVDRWGATRVIASGVMLHIAALALLPLFSGSGFAGTLLLGVVVFAMFAVGPAMQSFFLQQAPQSANLILSLNTSVIHLGLAAGAGAGGAMLAGSSTLRYHPWLAAGVLLLGLGAGLIGFAKGRSLRTARSR</sequence>
<evidence type="ECO:0000256" key="2">
    <source>
        <dbReference type="ARBA" id="ARBA00022448"/>
    </source>
</evidence>
<dbReference type="CDD" id="cd17324">
    <property type="entry name" value="MFS_NepI_like"/>
    <property type="match status" value="1"/>
</dbReference>
<feature type="transmembrane region" description="Helical" evidence="7">
    <location>
        <begin position="7"/>
        <end position="33"/>
    </location>
</feature>
<evidence type="ECO:0000256" key="6">
    <source>
        <dbReference type="ARBA" id="ARBA00023136"/>
    </source>
</evidence>
<dbReference type="PROSITE" id="PS50850">
    <property type="entry name" value="MFS"/>
    <property type="match status" value="1"/>
</dbReference>
<feature type="transmembrane region" description="Helical" evidence="7">
    <location>
        <begin position="99"/>
        <end position="120"/>
    </location>
</feature>
<evidence type="ECO:0000256" key="7">
    <source>
        <dbReference type="SAM" id="Phobius"/>
    </source>
</evidence>
<evidence type="ECO:0000313" key="9">
    <source>
        <dbReference type="EMBL" id="NBD25807.1"/>
    </source>
</evidence>
<feature type="transmembrane region" description="Helical" evidence="7">
    <location>
        <begin position="39"/>
        <end position="62"/>
    </location>
</feature>
<dbReference type="Gene3D" id="1.20.1250.20">
    <property type="entry name" value="MFS general substrate transporter like domains"/>
    <property type="match status" value="2"/>
</dbReference>
<dbReference type="Proteomes" id="UP000665561">
    <property type="component" value="Unassembled WGS sequence"/>
</dbReference>
<accession>A0ABW9XT15</accession>
<feature type="transmembrane region" description="Helical" evidence="7">
    <location>
        <begin position="360"/>
        <end position="381"/>
    </location>
</feature>
<keyword evidence="4 7" id="KW-0812">Transmembrane</keyword>
<gene>
    <name evidence="9" type="ORF">GT019_18195</name>
</gene>
<feature type="transmembrane region" description="Helical" evidence="7">
    <location>
        <begin position="74"/>
        <end position="93"/>
    </location>
</feature>
<dbReference type="InterPro" id="IPR050189">
    <property type="entry name" value="MFS_Efflux_Transporters"/>
</dbReference>
<dbReference type="EMBL" id="JAAAMV010000017">
    <property type="protein sequence ID" value="NBD25807.1"/>
    <property type="molecule type" value="Genomic_DNA"/>
</dbReference>
<evidence type="ECO:0000256" key="1">
    <source>
        <dbReference type="ARBA" id="ARBA00004651"/>
    </source>
</evidence>
<feature type="transmembrane region" description="Helical" evidence="7">
    <location>
        <begin position="132"/>
        <end position="154"/>
    </location>
</feature>
<feature type="transmembrane region" description="Helical" evidence="7">
    <location>
        <begin position="330"/>
        <end position="354"/>
    </location>
</feature>
<comment type="subcellular location">
    <subcellularLocation>
        <location evidence="1">Cell membrane</location>
        <topology evidence="1">Multi-pass membrane protein</topology>
    </subcellularLocation>
</comment>
<keyword evidence="5 7" id="KW-1133">Transmembrane helix</keyword>
<keyword evidence="3" id="KW-1003">Cell membrane</keyword>
<evidence type="ECO:0000256" key="3">
    <source>
        <dbReference type="ARBA" id="ARBA00022475"/>
    </source>
</evidence>
<evidence type="ECO:0000256" key="5">
    <source>
        <dbReference type="ARBA" id="ARBA00022989"/>
    </source>
</evidence>
<comment type="caution">
    <text evidence="9">The sequence shown here is derived from an EMBL/GenBank/DDBJ whole genome shotgun (WGS) entry which is preliminary data.</text>
</comment>
<feature type="transmembrane region" description="Helical" evidence="7">
    <location>
        <begin position="267"/>
        <end position="289"/>
    </location>
</feature>
<feature type="transmembrane region" description="Helical" evidence="7">
    <location>
        <begin position="160"/>
        <end position="183"/>
    </location>
</feature>
<keyword evidence="2" id="KW-0813">Transport</keyword>
<reference evidence="9 10" key="1">
    <citation type="submission" date="2020-01" db="EMBL/GenBank/DDBJ databases">
        <title>Paenibacillus soybeanensis sp. nov. isolated from the nodules of soybean (Glycine max(L.) Merr).</title>
        <authorList>
            <person name="Wang H."/>
        </authorList>
    </citation>
    <scope>NUCLEOTIDE SEQUENCE [LARGE SCALE GENOMIC DNA]</scope>
    <source>
        <strain evidence="9 10">T1</strain>
    </source>
</reference>
<dbReference type="RefSeq" id="WP_161744616.1">
    <property type="nucleotide sequence ID" value="NZ_JAAAMV010000017.1"/>
</dbReference>
<feature type="transmembrane region" description="Helical" evidence="7">
    <location>
        <begin position="234"/>
        <end position="255"/>
    </location>
</feature>
<name>A0ABW9XT15_9BACL</name>
<protein>
    <submittedName>
        <fullName evidence="9">MFS transporter</fullName>
    </submittedName>
</protein>
<dbReference type="InterPro" id="IPR011701">
    <property type="entry name" value="MFS"/>
</dbReference>
<evidence type="ECO:0000259" key="8">
    <source>
        <dbReference type="PROSITE" id="PS50850"/>
    </source>
</evidence>
<feature type="domain" description="Major facilitator superfamily (MFS) profile" evidence="8">
    <location>
        <begin position="8"/>
        <end position="384"/>
    </location>
</feature>
<proteinExistence type="predicted"/>
<evidence type="ECO:0000256" key="4">
    <source>
        <dbReference type="ARBA" id="ARBA00022692"/>
    </source>
</evidence>
<dbReference type="SUPFAM" id="SSF103473">
    <property type="entry name" value="MFS general substrate transporter"/>
    <property type="match status" value="1"/>
</dbReference>
<dbReference type="PANTHER" id="PTHR43124">
    <property type="entry name" value="PURINE EFFLUX PUMP PBUE"/>
    <property type="match status" value="1"/>
</dbReference>
<organism evidence="9 10">
    <name type="scientific">Paenibacillus glycinis</name>
    <dbReference type="NCBI Taxonomy" id="2697035"/>
    <lineage>
        <taxon>Bacteria</taxon>
        <taxon>Bacillati</taxon>
        <taxon>Bacillota</taxon>
        <taxon>Bacilli</taxon>
        <taxon>Bacillales</taxon>
        <taxon>Paenibacillaceae</taxon>
        <taxon>Paenibacillus</taxon>
    </lineage>
</organism>